<dbReference type="EMBL" id="CM004470">
    <property type="protein sequence ID" value="OCT88824.1"/>
    <property type="molecule type" value="Genomic_DNA"/>
</dbReference>
<evidence type="ECO:0000256" key="10">
    <source>
        <dbReference type="ARBA" id="ARBA00022525"/>
    </source>
</evidence>
<evidence type="ECO:0000256" key="5">
    <source>
        <dbReference type="ARBA" id="ARBA00004613"/>
    </source>
</evidence>
<evidence type="ECO:0000256" key="3">
    <source>
        <dbReference type="ARBA" id="ARBA00004486"/>
    </source>
</evidence>
<dbReference type="InterPro" id="IPR009079">
    <property type="entry name" value="4_helix_cytokine-like_core"/>
</dbReference>
<dbReference type="RefSeq" id="NP_001080125.1">
    <property type="nucleotide sequence ID" value="NM_001086656.1"/>
</dbReference>
<dbReference type="GO" id="GO:0030027">
    <property type="term" value="C:lamellipodium"/>
    <property type="evidence" value="ECO:0007669"/>
    <property type="project" value="UniProtKB-SubCell"/>
</dbReference>
<dbReference type="OMA" id="IRICIRH"/>
<proteinExistence type="inferred from homology"/>
<dbReference type="GO" id="GO:0008284">
    <property type="term" value="P:positive regulation of cell population proliferation"/>
    <property type="evidence" value="ECO:0007669"/>
    <property type="project" value="TreeGrafter"/>
</dbReference>
<evidence type="ECO:0000256" key="17">
    <source>
        <dbReference type="ARBA" id="ARBA00023157"/>
    </source>
</evidence>
<keyword evidence="10" id="KW-0964">Secreted</keyword>
<evidence type="ECO:0000256" key="22">
    <source>
        <dbReference type="PIRSR" id="PIRSR015599-1"/>
    </source>
</evidence>
<evidence type="ECO:0000313" key="26">
    <source>
        <dbReference type="Proteomes" id="UP000694892"/>
    </source>
</evidence>
<dbReference type="GeneID" id="379817"/>
<comment type="subcellular location">
    <subcellularLocation>
        <location evidence="2">Cell membrane</location>
        <topology evidence="2">Single-pass type I membrane protein</topology>
    </subcellularLocation>
    <subcellularLocation>
        <location evidence="3">Cell projection</location>
        <location evidence="3">Filopodium</location>
    </subcellularLocation>
    <subcellularLocation>
        <location evidence="4">Cell projection</location>
        <location evidence="4">Lamellipodium</location>
    </subcellularLocation>
    <subcellularLocation>
        <location evidence="1">Cytoplasm</location>
        <location evidence="1">Cytoskeleton</location>
    </subcellularLocation>
    <subcellularLocation>
        <location evidence="5">Secreted</location>
    </subcellularLocation>
</comment>
<dbReference type="GO" id="GO:0030175">
    <property type="term" value="C:filopodium"/>
    <property type="evidence" value="ECO:0007669"/>
    <property type="project" value="UniProtKB-SubCell"/>
</dbReference>
<feature type="chain" id="PRO_5038122478" description="Kit ligand" evidence="24">
    <location>
        <begin position="23"/>
        <end position="270"/>
    </location>
</feature>
<dbReference type="Pfam" id="PF02404">
    <property type="entry name" value="SCF"/>
    <property type="match status" value="1"/>
</dbReference>
<feature type="disulfide bond" evidence="22">
    <location>
        <begin position="25"/>
        <end position="107"/>
    </location>
</feature>
<keyword evidence="19" id="KW-0206">Cytoskeleton</keyword>
<keyword evidence="12 24" id="KW-0732">Signal</keyword>
<keyword evidence="15 21" id="KW-0339">Growth factor</keyword>
<evidence type="ECO:0000256" key="18">
    <source>
        <dbReference type="ARBA" id="ARBA00023180"/>
    </source>
</evidence>
<evidence type="ECO:0000256" key="19">
    <source>
        <dbReference type="ARBA" id="ARBA00023212"/>
    </source>
</evidence>
<evidence type="ECO:0000256" key="14">
    <source>
        <dbReference type="ARBA" id="ARBA00022989"/>
    </source>
</evidence>
<keyword evidence="17 22" id="KW-1015">Disulfide bond</keyword>
<dbReference type="PIRSF" id="PIRSF015599">
    <property type="entry name" value="SCF"/>
    <property type="match status" value="1"/>
</dbReference>
<dbReference type="GO" id="GO:0005173">
    <property type="term" value="F:stem cell factor receptor binding"/>
    <property type="evidence" value="ECO:0007669"/>
    <property type="project" value="InterPro"/>
</dbReference>
<dbReference type="GO" id="GO:0008083">
    <property type="term" value="F:growth factor activity"/>
    <property type="evidence" value="ECO:0007669"/>
    <property type="project" value="UniProtKB-KW"/>
</dbReference>
<dbReference type="GO" id="GO:0007155">
    <property type="term" value="P:cell adhesion"/>
    <property type="evidence" value="ECO:0007669"/>
    <property type="project" value="UniProtKB-UniRule"/>
</dbReference>
<keyword evidence="9" id="KW-0963">Cytoplasm</keyword>
<accession>A0A974DB71</accession>
<evidence type="ECO:0000256" key="21">
    <source>
        <dbReference type="PIRNR" id="PIRNR015599"/>
    </source>
</evidence>
<evidence type="ECO:0000256" key="9">
    <source>
        <dbReference type="ARBA" id="ARBA00022490"/>
    </source>
</evidence>
<comment type="subunit">
    <text evidence="21">Homodimer, non-covalently linked.</text>
</comment>
<dbReference type="Proteomes" id="UP000694892">
    <property type="component" value="Chromosome 3L"/>
</dbReference>
<evidence type="ECO:0000256" key="8">
    <source>
        <dbReference type="ARBA" id="ARBA00022475"/>
    </source>
</evidence>
<keyword evidence="8" id="KW-1003">Cell membrane</keyword>
<feature type="signal peptide" evidence="24">
    <location>
        <begin position="1"/>
        <end position="22"/>
    </location>
</feature>
<sequence length="270" mass="30904">MKKTKTWIIICIYLQLFLHCFGNPCGNPITDAVNDIQKLVGNLPNDYIMKLKYVPKKESLPKHCWLYMMVVEMTRHLDNLLTKFENTSQNFLIIKNLSLILQGIRICIRHDEMDFDSVSSLYQVEGFKPRDFFGYVTSTIEVFKEINNTEYAGPCTMPAEYDFDYDIEAFQTPSTNHDLPYIPSTRKNSSRFDSSARSGFNTGASIQYSTVLIALACLVIGFLLGVLFWWKFKHRQNQTQDSLSAVAVEPSAENESQYILQQATTDVGVI</sequence>
<evidence type="ECO:0000256" key="11">
    <source>
        <dbReference type="ARBA" id="ARBA00022692"/>
    </source>
</evidence>
<dbReference type="GO" id="GO:0005886">
    <property type="term" value="C:plasma membrane"/>
    <property type="evidence" value="ECO:0007669"/>
    <property type="project" value="UniProtKB-SubCell"/>
</dbReference>
<keyword evidence="16 21" id="KW-0472">Membrane</keyword>
<keyword evidence="20" id="KW-0966">Cell projection</keyword>
<evidence type="ECO:0000256" key="12">
    <source>
        <dbReference type="ARBA" id="ARBA00022729"/>
    </source>
</evidence>
<dbReference type="GO" id="GO:0005576">
    <property type="term" value="C:extracellular region"/>
    <property type="evidence" value="ECO:0007669"/>
    <property type="project" value="UniProtKB-SubCell"/>
</dbReference>
<name>A0A974DB71_XENLA</name>
<evidence type="ECO:0000256" key="2">
    <source>
        <dbReference type="ARBA" id="ARBA00004251"/>
    </source>
</evidence>
<evidence type="ECO:0000313" key="25">
    <source>
        <dbReference type="EMBL" id="OCT88824.1"/>
    </source>
</evidence>
<dbReference type="SUPFAM" id="SSF47266">
    <property type="entry name" value="4-helical cytokines"/>
    <property type="match status" value="1"/>
</dbReference>
<evidence type="ECO:0000256" key="13">
    <source>
        <dbReference type="ARBA" id="ARBA00022889"/>
    </source>
</evidence>
<evidence type="ECO:0000256" key="6">
    <source>
        <dbReference type="ARBA" id="ARBA00010419"/>
    </source>
</evidence>
<dbReference type="Xenbase" id="XB-GENE-490164">
    <property type="gene designation" value="kitlg.L"/>
</dbReference>
<evidence type="ECO:0000256" key="16">
    <source>
        <dbReference type="ARBA" id="ARBA00023136"/>
    </source>
</evidence>
<organism evidence="25 26">
    <name type="scientific">Xenopus laevis</name>
    <name type="common">African clawed frog</name>
    <dbReference type="NCBI Taxonomy" id="8355"/>
    <lineage>
        <taxon>Eukaryota</taxon>
        <taxon>Metazoa</taxon>
        <taxon>Chordata</taxon>
        <taxon>Craniata</taxon>
        <taxon>Vertebrata</taxon>
        <taxon>Euteleostomi</taxon>
        <taxon>Amphibia</taxon>
        <taxon>Batrachia</taxon>
        <taxon>Anura</taxon>
        <taxon>Pipoidea</taxon>
        <taxon>Pipidae</taxon>
        <taxon>Xenopodinae</taxon>
        <taxon>Xenopus</taxon>
        <taxon>Xenopus</taxon>
    </lineage>
</organism>
<dbReference type="AlphaFoldDB" id="A0A974DB71"/>
<keyword evidence="14 23" id="KW-1133">Transmembrane helix</keyword>
<dbReference type="Gene3D" id="1.20.1250.10">
    <property type="match status" value="1"/>
</dbReference>
<evidence type="ECO:0000256" key="4">
    <source>
        <dbReference type="ARBA" id="ARBA00004510"/>
    </source>
</evidence>
<evidence type="ECO:0000256" key="7">
    <source>
        <dbReference type="ARBA" id="ARBA00017304"/>
    </source>
</evidence>
<dbReference type="GO" id="GO:0005856">
    <property type="term" value="C:cytoskeleton"/>
    <property type="evidence" value="ECO:0007669"/>
    <property type="project" value="UniProtKB-SubCell"/>
</dbReference>
<keyword evidence="13" id="KW-0130">Cell adhesion</keyword>
<feature type="disulfide bond" evidence="22">
    <location>
        <begin position="64"/>
        <end position="155"/>
    </location>
</feature>
<evidence type="ECO:0000313" key="27">
    <source>
        <dbReference type="Xenbase" id="XB-GENE-490164"/>
    </source>
</evidence>
<comment type="function">
    <text evidence="21">Ligand for the receptor-type protein-tyrosine kinase KIT. Plays an essential role in the regulation of cell survival and proliferation, hematopoiesis, stem cell maintenance, gametogenesis, mast cell development, migration and function, and in melanogenesis.</text>
</comment>
<evidence type="ECO:0000256" key="24">
    <source>
        <dbReference type="SAM" id="SignalP"/>
    </source>
</evidence>
<protein>
    <recommendedName>
        <fullName evidence="7 21">Kit ligand</fullName>
    </recommendedName>
    <alternativeName>
        <fullName evidence="21">c-Kit ligand</fullName>
    </alternativeName>
</protein>
<dbReference type="PANTHER" id="PTHR11574">
    <property type="entry name" value="KIT LIGAND"/>
    <property type="match status" value="1"/>
</dbReference>
<keyword evidence="18" id="KW-0325">Glycoprotein</keyword>
<dbReference type="PANTHER" id="PTHR11574:SF0">
    <property type="entry name" value="KIT LIGAND"/>
    <property type="match status" value="1"/>
</dbReference>
<reference evidence="26" key="1">
    <citation type="journal article" date="2016" name="Nature">
        <title>Genome evolution in the allotetraploid frog Xenopus laevis.</title>
        <authorList>
            <person name="Session A.M."/>
            <person name="Uno Y."/>
            <person name="Kwon T."/>
            <person name="Chapman J.A."/>
            <person name="Toyoda A."/>
            <person name="Takahashi S."/>
            <person name="Fukui A."/>
            <person name="Hikosaka A."/>
            <person name="Suzuki A."/>
            <person name="Kondo M."/>
            <person name="van Heeringen S.J."/>
            <person name="Quigley I."/>
            <person name="Heinz S."/>
            <person name="Ogino H."/>
            <person name="Ochi H."/>
            <person name="Hellsten U."/>
            <person name="Lyons J.B."/>
            <person name="Simakov O."/>
            <person name="Putnam N."/>
            <person name="Stites J."/>
            <person name="Kuroki Y."/>
            <person name="Tanaka T."/>
            <person name="Michiue T."/>
            <person name="Watanabe M."/>
            <person name="Bogdanovic O."/>
            <person name="Lister R."/>
            <person name="Georgiou G."/>
            <person name="Paranjpe S.S."/>
            <person name="van Kruijsbergen I."/>
            <person name="Shu S."/>
            <person name="Carlson J."/>
            <person name="Kinoshita T."/>
            <person name="Ohta Y."/>
            <person name="Mawaribuchi S."/>
            <person name="Jenkins J."/>
            <person name="Grimwood J."/>
            <person name="Schmutz J."/>
            <person name="Mitros T."/>
            <person name="Mozaffari S.V."/>
            <person name="Suzuki Y."/>
            <person name="Haramoto Y."/>
            <person name="Yamamoto T.S."/>
            <person name="Takagi C."/>
            <person name="Heald R."/>
            <person name="Miller K."/>
            <person name="Haudenschild C."/>
            <person name="Kitzman J."/>
            <person name="Nakayama T."/>
            <person name="Izutsu Y."/>
            <person name="Robert J."/>
            <person name="Fortriede J."/>
            <person name="Burns K."/>
            <person name="Lotay V."/>
            <person name="Karimi K."/>
            <person name="Yasuoka Y."/>
            <person name="Dichmann D.S."/>
            <person name="Flajnik M.F."/>
            <person name="Houston D.W."/>
            <person name="Shendure J."/>
            <person name="DuPasquier L."/>
            <person name="Vize P.D."/>
            <person name="Zorn A.M."/>
            <person name="Ito M."/>
            <person name="Marcotte E.M."/>
            <person name="Wallingford J.B."/>
            <person name="Ito Y."/>
            <person name="Asashima M."/>
            <person name="Ueno N."/>
            <person name="Matsuda Y."/>
            <person name="Veenstra G.J."/>
            <person name="Fujiyama A."/>
            <person name="Harland R.M."/>
            <person name="Taira M."/>
            <person name="Rokhsar D.S."/>
        </authorList>
    </citation>
    <scope>NUCLEOTIDE SEQUENCE [LARGE SCALE GENOMIC DNA]</scope>
    <source>
        <strain evidence="26">J</strain>
    </source>
</reference>
<gene>
    <name evidence="27" type="primary">kitlg.L</name>
    <name evidence="25" type="ORF">XELAEV_18017452mg</name>
</gene>
<dbReference type="InterPro" id="IPR003452">
    <property type="entry name" value="SCF"/>
</dbReference>
<dbReference type="GO" id="GO:0005125">
    <property type="term" value="F:cytokine activity"/>
    <property type="evidence" value="ECO:0007669"/>
    <property type="project" value="TreeGrafter"/>
</dbReference>
<dbReference type="AGR" id="Xenbase:XB-GENE-490164"/>
<dbReference type="CTD" id="379817"/>
<evidence type="ECO:0000256" key="15">
    <source>
        <dbReference type="ARBA" id="ARBA00023030"/>
    </source>
</evidence>
<feature type="transmembrane region" description="Helical" evidence="23">
    <location>
        <begin position="208"/>
        <end position="230"/>
    </location>
</feature>
<keyword evidence="11 23" id="KW-0812">Transmembrane</keyword>
<comment type="similarity">
    <text evidence="6 21">Belongs to the SCF family.</text>
</comment>
<evidence type="ECO:0000256" key="23">
    <source>
        <dbReference type="SAM" id="Phobius"/>
    </source>
</evidence>
<dbReference type="OrthoDB" id="8445223at2759"/>
<evidence type="ECO:0000256" key="20">
    <source>
        <dbReference type="ARBA" id="ARBA00023273"/>
    </source>
</evidence>
<evidence type="ECO:0000256" key="1">
    <source>
        <dbReference type="ARBA" id="ARBA00004245"/>
    </source>
</evidence>
<dbReference type="KEGG" id="xla:379817"/>